<dbReference type="Proteomes" id="UP000001036">
    <property type="component" value="Chromosome"/>
</dbReference>
<reference evidence="1 2" key="1">
    <citation type="journal article" date="2008" name="J. Bacteriol.">
        <title>Insights into plant cell wall degradation from the genome sequence of the soil bacterium Cellvibrio japonicus.</title>
        <authorList>
            <person name="Deboy R.T."/>
            <person name="Mongodin E.F."/>
            <person name="Fouts D.E."/>
            <person name="Tailford L.E."/>
            <person name="Khouri H."/>
            <person name="Emerson J.B."/>
            <person name="Mohamoud Y."/>
            <person name="Watkins K."/>
            <person name="Henrissat B."/>
            <person name="Gilbert H.J."/>
            <person name="Nelson K.E."/>
        </authorList>
    </citation>
    <scope>NUCLEOTIDE SEQUENCE [LARGE SCALE GENOMIC DNA]</scope>
    <source>
        <strain evidence="1 2">Ueda107</strain>
    </source>
</reference>
<evidence type="ECO:0000313" key="1">
    <source>
        <dbReference type="EMBL" id="ACE85924.1"/>
    </source>
</evidence>
<dbReference type="eggNOG" id="COG3209">
    <property type="taxonomic scope" value="Bacteria"/>
</dbReference>
<keyword evidence="2" id="KW-1185">Reference proteome</keyword>
<accession>B3PCE7</accession>
<dbReference type="EMBL" id="CP000934">
    <property type="protein sequence ID" value="ACE85924.1"/>
    <property type="molecule type" value="Genomic_DNA"/>
</dbReference>
<dbReference type="KEGG" id="cja:CJA_1264"/>
<evidence type="ECO:0000313" key="2">
    <source>
        <dbReference type="Proteomes" id="UP000001036"/>
    </source>
</evidence>
<proteinExistence type="predicted"/>
<sequence>MNGQVTHQLETVSIGNATGLSHSISSYTNNFSMKGYYGYQDKYYGKGRVSILKNSGTEFLDVIQVNDFQNTANFTVMVNGQQVRADSQISSGYTYHALGDTRHSLERKQDGYIYWTKPDGTVSKFLSGTHTYPSSIGLLVQVTYPNGYTIDIDWVSGKVTSNTGFALKYIYQFDEADRYMDSSKPNLPTTQIPPVNPEAWAQYNPKYIQAINTAKENCLIQTCTSHWPKAEFDWPGGMPRSIFLGYSELRVIDAMGGETKFYFRSYDLAYDEHGGLVSWKTPNTEFSPRLIGIKPAQSTSAYYQYTYKNATESTGSNNGSETSWVHITGKVVNSMLGNEVNAYGIGTGYYSTTQNTGNGNVRRVIPSTDRPGTVSFAELIDGTLDYEPTWRNLLKTYTKNSGDKEIYEYDTRGNLIKVTKNGTWISGEYPSTCPESTRKYCNKPTWTSDAKGNKTWFTYHPQSGELETITYPANKNGIVRKIRYEYAQKQAYYYASNGNRIYGSPIWLKTAERTCAKTNTINNVCEGTNDEVITRYEYNSDNLFLTGITVTAADGNNIIITKRTCYQYDQYGNKIGEIEPKANLTQCAQ</sequence>
<name>B3PCE7_CELJU</name>
<dbReference type="AlphaFoldDB" id="B3PCE7"/>
<dbReference type="HOGENOM" id="CLU_404851_0_0_6"/>
<protein>
    <submittedName>
        <fullName evidence="1">Uncharacterized protein</fullName>
    </submittedName>
</protein>
<organism evidence="1 2">
    <name type="scientific">Cellvibrio japonicus (strain Ueda107)</name>
    <name type="common">Pseudomonas fluorescens subsp. cellulosa</name>
    <dbReference type="NCBI Taxonomy" id="498211"/>
    <lineage>
        <taxon>Bacteria</taxon>
        <taxon>Pseudomonadati</taxon>
        <taxon>Pseudomonadota</taxon>
        <taxon>Gammaproteobacteria</taxon>
        <taxon>Cellvibrionales</taxon>
        <taxon>Cellvibrionaceae</taxon>
        <taxon>Cellvibrio</taxon>
    </lineage>
</organism>
<dbReference type="STRING" id="498211.CJA_1264"/>
<gene>
    <name evidence="1" type="ordered locus">CJA_1264</name>
</gene>